<name>A0AAD9K842_RIDPI</name>
<dbReference type="AlphaFoldDB" id="A0AAD9K842"/>
<evidence type="ECO:0000313" key="1">
    <source>
        <dbReference type="EMBL" id="KAK2166205.1"/>
    </source>
</evidence>
<comment type="caution">
    <text evidence="1">The sequence shown here is derived from an EMBL/GenBank/DDBJ whole genome shotgun (WGS) entry which is preliminary data.</text>
</comment>
<evidence type="ECO:0000313" key="2">
    <source>
        <dbReference type="Proteomes" id="UP001209878"/>
    </source>
</evidence>
<sequence length="43" mass="4575">SNPPTTAVTRDTYFVRAGDITDSSVDAVSVEHFPLYDSPTTGS</sequence>
<dbReference type="EMBL" id="JAODUO010001330">
    <property type="protein sequence ID" value="KAK2166205.1"/>
    <property type="molecule type" value="Genomic_DNA"/>
</dbReference>
<proteinExistence type="predicted"/>
<gene>
    <name evidence="1" type="ORF">NP493_1332g00051</name>
</gene>
<protein>
    <submittedName>
        <fullName evidence="1">Uncharacterized protein</fullName>
    </submittedName>
</protein>
<accession>A0AAD9K842</accession>
<feature type="non-terminal residue" evidence="1">
    <location>
        <position position="1"/>
    </location>
</feature>
<keyword evidence="2" id="KW-1185">Reference proteome</keyword>
<organism evidence="1 2">
    <name type="scientific">Ridgeia piscesae</name>
    <name type="common">Tubeworm</name>
    <dbReference type="NCBI Taxonomy" id="27915"/>
    <lineage>
        <taxon>Eukaryota</taxon>
        <taxon>Metazoa</taxon>
        <taxon>Spiralia</taxon>
        <taxon>Lophotrochozoa</taxon>
        <taxon>Annelida</taxon>
        <taxon>Polychaeta</taxon>
        <taxon>Sedentaria</taxon>
        <taxon>Canalipalpata</taxon>
        <taxon>Sabellida</taxon>
        <taxon>Siboglinidae</taxon>
        <taxon>Ridgeia</taxon>
    </lineage>
</organism>
<reference evidence="1" key="1">
    <citation type="journal article" date="2023" name="Mol. Biol. Evol.">
        <title>Third-Generation Sequencing Reveals the Adaptive Role of the Epigenome in Three Deep-Sea Polychaetes.</title>
        <authorList>
            <person name="Perez M."/>
            <person name="Aroh O."/>
            <person name="Sun Y."/>
            <person name="Lan Y."/>
            <person name="Juniper S.K."/>
            <person name="Young C.R."/>
            <person name="Angers B."/>
            <person name="Qian P.Y."/>
        </authorList>
    </citation>
    <scope>NUCLEOTIDE SEQUENCE</scope>
    <source>
        <strain evidence="1">R07B-5</strain>
    </source>
</reference>
<dbReference type="Proteomes" id="UP001209878">
    <property type="component" value="Unassembled WGS sequence"/>
</dbReference>